<dbReference type="EMBL" id="QBMC01000117">
    <property type="protein sequence ID" value="PZO13841.1"/>
    <property type="molecule type" value="Genomic_DNA"/>
</dbReference>
<gene>
    <name evidence="2" type="ORF">DCF25_15580</name>
</gene>
<name>A0A2W4VNN4_9CYAN</name>
<sequence length="360" mass="38793">MQLAIRTNLNFYRLVPLALMLWPMANVIADYALSPLFLQSAISREPIYLSKGDRVADYEVSSDYDLARVHPVSGTVEPHYGIDVATPTGTKLIAPTVIEVRCWYDINGGGEVAEVIPSEGDAMQLLHLSTCVDGIYKTGDTFALTGASGIGTGAHLDARRLDKAEPSKQNIEPYLTGKLPPRNTELSDLDLVCSIGAAEGTRDSNCQPTAAYRGHTDPGNGADNLGSFSYQHRASTPEDADRRQLTRLRQAEADLQGQAVDKFGQPLSKPALGAALDLWNQSPQAGESLIDHLPSAKPTSGQIIKARSQSYLDPATGQLDAPGLGNDAAQVEADQSRRTGEVLYQLERNPDRSIGSERIP</sequence>
<feature type="region of interest" description="Disordered" evidence="1">
    <location>
        <begin position="202"/>
        <end position="242"/>
    </location>
</feature>
<evidence type="ECO:0000313" key="3">
    <source>
        <dbReference type="Proteomes" id="UP000249354"/>
    </source>
</evidence>
<evidence type="ECO:0000256" key="1">
    <source>
        <dbReference type="SAM" id="MobiDB-lite"/>
    </source>
</evidence>
<organism evidence="2 3">
    <name type="scientific">Leptolyngbya foveolarum</name>
    <dbReference type="NCBI Taxonomy" id="47253"/>
    <lineage>
        <taxon>Bacteria</taxon>
        <taxon>Bacillati</taxon>
        <taxon>Cyanobacteriota</taxon>
        <taxon>Cyanophyceae</taxon>
        <taxon>Leptolyngbyales</taxon>
        <taxon>Leptolyngbyaceae</taxon>
        <taxon>Leptolyngbya group</taxon>
        <taxon>Leptolyngbya</taxon>
    </lineage>
</organism>
<reference evidence="3" key="1">
    <citation type="submission" date="2018-04" db="EMBL/GenBank/DDBJ databases">
        <authorList>
            <person name="Cornet L."/>
        </authorList>
    </citation>
    <scope>NUCLEOTIDE SEQUENCE [LARGE SCALE GENOMIC DNA]</scope>
</reference>
<dbReference type="AlphaFoldDB" id="A0A2W4VNN4"/>
<dbReference type="SUPFAM" id="SSF51261">
    <property type="entry name" value="Duplicated hybrid motif"/>
    <property type="match status" value="1"/>
</dbReference>
<proteinExistence type="predicted"/>
<feature type="region of interest" description="Disordered" evidence="1">
    <location>
        <begin position="332"/>
        <end position="360"/>
    </location>
</feature>
<evidence type="ECO:0008006" key="4">
    <source>
        <dbReference type="Google" id="ProtNLM"/>
    </source>
</evidence>
<dbReference type="Gene3D" id="2.70.70.10">
    <property type="entry name" value="Glucose Permease (Domain IIA)"/>
    <property type="match status" value="1"/>
</dbReference>
<comment type="caution">
    <text evidence="2">The sequence shown here is derived from an EMBL/GenBank/DDBJ whole genome shotgun (WGS) entry which is preliminary data.</text>
</comment>
<dbReference type="InterPro" id="IPR011055">
    <property type="entry name" value="Dup_hybrid_motif"/>
</dbReference>
<reference evidence="2 3" key="2">
    <citation type="submission" date="2018-06" db="EMBL/GenBank/DDBJ databases">
        <title>Metagenomic assembly of (sub)arctic Cyanobacteria and their associated microbiome from non-axenic cultures.</title>
        <authorList>
            <person name="Baurain D."/>
        </authorList>
    </citation>
    <scope>NUCLEOTIDE SEQUENCE [LARGE SCALE GENOMIC DNA]</scope>
    <source>
        <strain evidence="2">ULC129bin1</strain>
    </source>
</reference>
<protein>
    <recommendedName>
        <fullName evidence="4">Peptidase M23 domain-containing protein</fullName>
    </recommendedName>
</protein>
<dbReference type="Proteomes" id="UP000249354">
    <property type="component" value="Unassembled WGS sequence"/>
</dbReference>
<feature type="compositionally biased region" description="Basic and acidic residues" evidence="1">
    <location>
        <begin position="348"/>
        <end position="360"/>
    </location>
</feature>
<evidence type="ECO:0000313" key="2">
    <source>
        <dbReference type="EMBL" id="PZO13841.1"/>
    </source>
</evidence>
<accession>A0A2W4VNN4</accession>